<comment type="caution">
    <text evidence="1">The sequence shown here is derived from an EMBL/GenBank/DDBJ whole genome shotgun (WGS) entry which is preliminary data.</text>
</comment>
<keyword evidence="2" id="KW-1185">Reference proteome</keyword>
<gene>
    <name evidence="1" type="ORF">ACFQ4O_07475</name>
</gene>
<dbReference type="RefSeq" id="WP_378775073.1">
    <property type="nucleotide sequence ID" value="NZ_JBHTMX010000045.1"/>
</dbReference>
<organism evidence="1 2">
    <name type="scientific">Methylopila musalis</name>
    <dbReference type="NCBI Taxonomy" id="1134781"/>
    <lineage>
        <taxon>Bacteria</taxon>
        <taxon>Pseudomonadati</taxon>
        <taxon>Pseudomonadota</taxon>
        <taxon>Alphaproteobacteria</taxon>
        <taxon>Hyphomicrobiales</taxon>
        <taxon>Methylopilaceae</taxon>
        <taxon>Methylopila</taxon>
    </lineage>
</organism>
<dbReference type="EMBL" id="JBHTMX010000045">
    <property type="protein sequence ID" value="MFD1331840.1"/>
    <property type="molecule type" value="Genomic_DNA"/>
</dbReference>
<evidence type="ECO:0000313" key="2">
    <source>
        <dbReference type="Proteomes" id="UP001597171"/>
    </source>
</evidence>
<evidence type="ECO:0000313" key="1">
    <source>
        <dbReference type="EMBL" id="MFD1331840.1"/>
    </source>
</evidence>
<name>A0ABW3Z7G9_9HYPH</name>
<proteinExistence type="predicted"/>
<accession>A0ABW3Z7G9</accession>
<reference evidence="2" key="1">
    <citation type="journal article" date="2019" name="Int. J. Syst. Evol. Microbiol.">
        <title>The Global Catalogue of Microorganisms (GCM) 10K type strain sequencing project: providing services to taxonomists for standard genome sequencing and annotation.</title>
        <authorList>
            <consortium name="The Broad Institute Genomics Platform"/>
            <consortium name="The Broad Institute Genome Sequencing Center for Infectious Disease"/>
            <person name="Wu L."/>
            <person name="Ma J."/>
        </authorList>
    </citation>
    <scope>NUCLEOTIDE SEQUENCE [LARGE SCALE GENOMIC DNA]</scope>
    <source>
        <strain evidence="2">CCUG 61696</strain>
    </source>
</reference>
<protein>
    <submittedName>
        <fullName evidence="1">Uncharacterized protein</fullName>
    </submittedName>
</protein>
<sequence length="64" mass="7084">MLFDQGLPFGCLTLARGFRIAFMLVARPLIFARDPGPSACRSSITNPVRRMRKGAADPRTFALM</sequence>
<dbReference type="Proteomes" id="UP001597171">
    <property type="component" value="Unassembled WGS sequence"/>
</dbReference>